<dbReference type="PANTHER" id="PTHR21780:SF0">
    <property type="entry name" value="TRANSMEMBRANE PROTEIN 209"/>
    <property type="match status" value="1"/>
</dbReference>
<dbReference type="InterPro" id="IPR019176">
    <property type="entry name" value="Cytochrome_B561-rel"/>
</dbReference>
<gene>
    <name evidence="2" type="ORF">LPJ64_000845</name>
</gene>
<dbReference type="EMBL" id="JANBOH010000019">
    <property type="protein sequence ID" value="KAJ1647811.1"/>
    <property type="molecule type" value="Genomic_DNA"/>
</dbReference>
<feature type="region of interest" description="Disordered" evidence="1">
    <location>
        <begin position="208"/>
        <end position="234"/>
    </location>
</feature>
<feature type="compositionally biased region" description="Low complexity" evidence="1">
    <location>
        <begin position="214"/>
        <end position="229"/>
    </location>
</feature>
<dbReference type="AlphaFoldDB" id="A0A9W7XR78"/>
<accession>A0A9W7XR78</accession>
<name>A0A9W7XR78_9FUNG</name>
<dbReference type="Pfam" id="PF09786">
    <property type="entry name" value="CytochromB561_N"/>
    <property type="match status" value="1"/>
</dbReference>
<proteinExistence type="predicted"/>
<evidence type="ECO:0000313" key="2">
    <source>
        <dbReference type="EMBL" id="KAJ1647811.1"/>
    </source>
</evidence>
<comment type="caution">
    <text evidence="2">The sequence shown here is derived from an EMBL/GenBank/DDBJ whole genome shotgun (WGS) entry which is preliminary data.</text>
</comment>
<sequence length="693" mass="75164">MVVPGSAPQSYNLLKTPVRPSQEHRLVASMSRAELQKASSGKVPIQEPLQTPGEDDVLRGKWTNSEAQMVLDDRASHLSERQSTMRLRWNVASLAVLIWFSQTGFYRQIKGFGLATIVPVHVWSLLEWIGLAVFAYNIGEAVWYLLEPKNQYAGTAMTPTQRLRMGLDLSVASTAKAAPVSAPRMTPSRLSVKPKSPGSITNIEARRKTPMKGTVASSAAKTTAATPRTLRSPVAMSTGLGNVSYSTSDDFATLTQVLKKIPGRTGSGAANDKSQETPSLARPAADLTAASPLVPNGFGGSSAATPRLPAGRFGLNDVAVSTPLQQHLRPQPTIGLYQTAAPVSRKVGSEGAKGVNKDPSSGSIEYLEPHQVLEKYGVERDILEWVENMHSWFVRHLLRPLCKQIDELDALFEQNGLGHLSCRRAILDTQALEQAKNNSAGLSGFGTIGAGFGSSTLGSRFGTSGFGAPAASSFGQSVQTQTAPQNLVELSLKYGELPQTKERMALEKYLLIPGFSCRDYIIQRVHTLSQSVALPAYAFDCGGSYVPSTDSSTSANAAASSSLQTTSEKPWNPTQHPTDAQLLFHLFCTFMDQTMPPVQNTRNPFTDRYVLQSDRKPDHNLPAQIIQVVRKRPHFCLFVKGSFYDVAANRNNLFIVLILFVLEIQRECAGYLGLTNLGGKHVDLLSVVGKQGR</sequence>
<evidence type="ECO:0000313" key="3">
    <source>
        <dbReference type="Proteomes" id="UP001145021"/>
    </source>
</evidence>
<protein>
    <submittedName>
        <fullName evidence="2">Uncharacterized protein</fullName>
    </submittedName>
</protein>
<evidence type="ECO:0000256" key="1">
    <source>
        <dbReference type="SAM" id="MobiDB-lite"/>
    </source>
</evidence>
<dbReference type="GO" id="GO:0016020">
    <property type="term" value="C:membrane"/>
    <property type="evidence" value="ECO:0007669"/>
    <property type="project" value="TreeGrafter"/>
</dbReference>
<feature type="region of interest" description="Disordered" evidence="1">
    <location>
        <begin position="262"/>
        <end position="281"/>
    </location>
</feature>
<dbReference type="Proteomes" id="UP001145021">
    <property type="component" value="Unassembled WGS sequence"/>
</dbReference>
<organism evidence="2 3">
    <name type="scientific">Coemansia asiatica</name>
    <dbReference type="NCBI Taxonomy" id="1052880"/>
    <lineage>
        <taxon>Eukaryota</taxon>
        <taxon>Fungi</taxon>
        <taxon>Fungi incertae sedis</taxon>
        <taxon>Zoopagomycota</taxon>
        <taxon>Kickxellomycotina</taxon>
        <taxon>Kickxellomycetes</taxon>
        <taxon>Kickxellales</taxon>
        <taxon>Kickxellaceae</taxon>
        <taxon>Coemansia</taxon>
    </lineage>
</organism>
<dbReference type="PANTHER" id="PTHR21780">
    <property type="entry name" value="TRANSMEMBRANE PROTEIN 209"/>
    <property type="match status" value="1"/>
</dbReference>
<reference evidence="2" key="1">
    <citation type="submission" date="2022-07" db="EMBL/GenBank/DDBJ databases">
        <title>Phylogenomic reconstructions and comparative analyses of Kickxellomycotina fungi.</title>
        <authorList>
            <person name="Reynolds N.K."/>
            <person name="Stajich J.E."/>
            <person name="Barry K."/>
            <person name="Grigoriev I.V."/>
            <person name="Crous P."/>
            <person name="Smith M.E."/>
        </authorList>
    </citation>
    <scope>NUCLEOTIDE SEQUENCE</scope>
    <source>
        <strain evidence="2">NBRC 105413</strain>
    </source>
</reference>
<keyword evidence="3" id="KW-1185">Reference proteome</keyword>